<dbReference type="KEGG" id="pco:PHACADRAFT_203059"/>
<organism evidence="2 3">
    <name type="scientific">Phanerochaete carnosa (strain HHB-10118-sp)</name>
    <name type="common">White-rot fungus</name>
    <name type="synonym">Peniophora carnosa</name>
    <dbReference type="NCBI Taxonomy" id="650164"/>
    <lineage>
        <taxon>Eukaryota</taxon>
        <taxon>Fungi</taxon>
        <taxon>Dikarya</taxon>
        <taxon>Basidiomycota</taxon>
        <taxon>Agaricomycotina</taxon>
        <taxon>Agaricomycetes</taxon>
        <taxon>Polyporales</taxon>
        <taxon>Phanerochaetaceae</taxon>
        <taxon>Phanerochaete</taxon>
    </lineage>
</organism>
<protein>
    <submittedName>
        <fullName evidence="2">Uncharacterized protein</fullName>
    </submittedName>
</protein>
<sequence>MLSTALRGYDWDIFVPSDFQMRDVPLRALVYTTVIVICGAIINSDPYDYSVHHP</sequence>
<dbReference type="InParanoid" id="K5WDJ0"/>
<keyword evidence="3" id="KW-1185">Reference proteome</keyword>
<evidence type="ECO:0000256" key="1">
    <source>
        <dbReference type="SAM" id="Phobius"/>
    </source>
</evidence>
<dbReference type="Proteomes" id="UP000008370">
    <property type="component" value="Unassembled WGS sequence"/>
</dbReference>
<proteinExistence type="predicted"/>
<keyword evidence="1" id="KW-1133">Transmembrane helix</keyword>
<dbReference type="GeneID" id="18912064"/>
<dbReference type="HOGENOM" id="CLU_3051102_0_0_1"/>
<dbReference type="RefSeq" id="XP_007403206.1">
    <property type="nucleotide sequence ID" value="XM_007403144.1"/>
</dbReference>
<accession>K5WDJ0</accession>
<dbReference type="EMBL" id="JH931265">
    <property type="protein sequence ID" value="EKM48242.1"/>
    <property type="molecule type" value="Genomic_DNA"/>
</dbReference>
<reference evidence="2 3" key="1">
    <citation type="journal article" date="2012" name="BMC Genomics">
        <title>Comparative genomics of the white-rot fungi, Phanerochaete carnosa and P. chrysosporium, to elucidate the genetic basis of the distinct wood types they colonize.</title>
        <authorList>
            <person name="Suzuki H."/>
            <person name="MacDonald J."/>
            <person name="Syed K."/>
            <person name="Salamov A."/>
            <person name="Hori C."/>
            <person name="Aerts A."/>
            <person name="Henrissat B."/>
            <person name="Wiebenga A."/>
            <person name="vanKuyk P.A."/>
            <person name="Barry K."/>
            <person name="Lindquist E."/>
            <person name="LaButti K."/>
            <person name="Lapidus A."/>
            <person name="Lucas S."/>
            <person name="Coutinho P."/>
            <person name="Gong Y."/>
            <person name="Samejima M."/>
            <person name="Mahadevan R."/>
            <person name="Abou-Zaid M."/>
            <person name="de Vries R.P."/>
            <person name="Igarashi K."/>
            <person name="Yadav J.S."/>
            <person name="Grigoriev I.V."/>
            <person name="Master E.R."/>
        </authorList>
    </citation>
    <scope>NUCLEOTIDE SEQUENCE [LARGE SCALE GENOMIC DNA]</scope>
    <source>
        <strain evidence="2 3">HHB-10118-sp</strain>
    </source>
</reference>
<evidence type="ECO:0000313" key="2">
    <source>
        <dbReference type="EMBL" id="EKM48242.1"/>
    </source>
</evidence>
<name>K5WDJ0_PHACS</name>
<dbReference type="AlphaFoldDB" id="K5WDJ0"/>
<keyword evidence="1" id="KW-0812">Transmembrane</keyword>
<gene>
    <name evidence="2" type="ORF">PHACADRAFT_203059</name>
</gene>
<evidence type="ECO:0000313" key="3">
    <source>
        <dbReference type="Proteomes" id="UP000008370"/>
    </source>
</evidence>
<keyword evidence="1" id="KW-0472">Membrane</keyword>
<feature type="transmembrane region" description="Helical" evidence="1">
    <location>
        <begin position="24"/>
        <end position="42"/>
    </location>
</feature>